<dbReference type="EMBL" id="CP059732">
    <property type="protein sequence ID" value="QMW05304.1"/>
    <property type="molecule type" value="Genomic_DNA"/>
</dbReference>
<organism evidence="1 2">
    <name type="scientific">Spirosoma foliorum</name>
    <dbReference type="NCBI Taxonomy" id="2710596"/>
    <lineage>
        <taxon>Bacteria</taxon>
        <taxon>Pseudomonadati</taxon>
        <taxon>Bacteroidota</taxon>
        <taxon>Cytophagia</taxon>
        <taxon>Cytophagales</taxon>
        <taxon>Cytophagaceae</taxon>
        <taxon>Spirosoma</taxon>
    </lineage>
</organism>
<dbReference type="KEGG" id="sfol:H3H32_10665"/>
<reference evidence="1 2" key="1">
    <citation type="submission" date="2020-07" db="EMBL/GenBank/DDBJ databases">
        <title>Spirosoma foliorum sp. nov., isolated from the leaves on the Nejang mountain Korea, Republic of.</title>
        <authorList>
            <person name="Ho H."/>
            <person name="Lee Y.-J."/>
            <person name="Nurcahyanto D.-A."/>
            <person name="Kim S.-G."/>
        </authorList>
    </citation>
    <scope>NUCLEOTIDE SEQUENCE [LARGE SCALE GENOMIC DNA]</scope>
    <source>
        <strain evidence="1 2">PL0136</strain>
    </source>
</reference>
<name>A0A7G5H2G2_9BACT</name>
<evidence type="ECO:0000313" key="2">
    <source>
        <dbReference type="Proteomes" id="UP000515369"/>
    </source>
</evidence>
<sequence length="163" mass="17955">MTTPPPPRPLSIHQRVVITQAEHGFAGSSATITGLDYRDPKEPKVWVLVEGDSESYPFSPEQLQGVSSRGLGEITEAEARECFKVAFGSPLEQYAMSGVSPEEGAIEIYAYEKDGERIDITILSDGQMAATAYYPDQRMFSPFFNAPALVRYLESIGVKFIVD</sequence>
<gene>
    <name evidence="1" type="ORF">H3H32_10665</name>
</gene>
<evidence type="ECO:0000313" key="1">
    <source>
        <dbReference type="EMBL" id="QMW05304.1"/>
    </source>
</evidence>
<protein>
    <submittedName>
        <fullName evidence="1">Uncharacterized protein</fullName>
    </submittedName>
</protein>
<keyword evidence="2" id="KW-1185">Reference proteome</keyword>
<accession>A0A7G5H2G2</accession>
<dbReference type="AlphaFoldDB" id="A0A7G5H2G2"/>
<dbReference type="RefSeq" id="WP_182462650.1">
    <property type="nucleotide sequence ID" value="NZ_CP059732.1"/>
</dbReference>
<proteinExistence type="predicted"/>
<dbReference type="Proteomes" id="UP000515369">
    <property type="component" value="Chromosome"/>
</dbReference>